<dbReference type="InterPro" id="IPR042228">
    <property type="entry name" value="Dynein_linker_3"/>
</dbReference>
<dbReference type="Gene3D" id="3.20.180.20">
    <property type="entry name" value="Dynein heavy chain, N-terminal domain 2"/>
    <property type="match status" value="1"/>
</dbReference>
<dbReference type="Pfam" id="PF08393">
    <property type="entry name" value="DHC_N2"/>
    <property type="match status" value="1"/>
</dbReference>
<dbReference type="Gene3D" id="1.20.58.1120">
    <property type="match status" value="1"/>
</dbReference>
<organism evidence="3 4">
    <name type="scientific">Streblomastix strix</name>
    <dbReference type="NCBI Taxonomy" id="222440"/>
    <lineage>
        <taxon>Eukaryota</taxon>
        <taxon>Metamonada</taxon>
        <taxon>Preaxostyla</taxon>
        <taxon>Oxymonadida</taxon>
        <taxon>Streblomastigidae</taxon>
        <taxon>Streblomastix</taxon>
    </lineage>
</organism>
<reference evidence="3 4" key="1">
    <citation type="submission" date="2019-03" db="EMBL/GenBank/DDBJ databases">
        <title>Single cell metagenomics reveals metabolic interactions within the superorganism composed of flagellate Streblomastix strix and complex community of Bacteroidetes bacteria on its surface.</title>
        <authorList>
            <person name="Treitli S.C."/>
            <person name="Kolisko M."/>
            <person name="Husnik F."/>
            <person name="Keeling P."/>
            <person name="Hampl V."/>
        </authorList>
    </citation>
    <scope>NUCLEOTIDE SEQUENCE [LARGE SCALE GENOMIC DNA]</scope>
    <source>
        <strain evidence="3">ST1C</strain>
    </source>
</reference>
<dbReference type="GO" id="GO:0051959">
    <property type="term" value="F:dynein light intermediate chain binding"/>
    <property type="evidence" value="ECO:0007669"/>
    <property type="project" value="InterPro"/>
</dbReference>
<dbReference type="GO" id="GO:0030286">
    <property type="term" value="C:dynein complex"/>
    <property type="evidence" value="ECO:0007669"/>
    <property type="project" value="InterPro"/>
</dbReference>
<name>A0A5J4TIV5_9EUKA</name>
<evidence type="ECO:0000313" key="3">
    <source>
        <dbReference type="EMBL" id="KAA6357690.1"/>
    </source>
</evidence>
<dbReference type="PANTHER" id="PTHR45703">
    <property type="entry name" value="DYNEIN HEAVY CHAIN"/>
    <property type="match status" value="1"/>
</dbReference>
<evidence type="ECO:0000259" key="2">
    <source>
        <dbReference type="Pfam" id="PF08393"/>
    </source>
</evidence>
<dbReference type="InterPro" id="IPR042222">
    <property type="entry name" value="Dynein_2_N"/>
</dbReference>
<evidence type="ECO:0000313" key="4">
    <source>
        <dbReference type="Proteomes" id="UP000324800"/>
    </source>
</evidence>
<feature type="region of interest" description="Disordered" evidence="1">
    <location>
        <begin position="107"/>
        <end position="129"/>
    </location>
</feature>
<dbReference type="Proteomes" id="UP000324800">
    <property type="component" value="Unassembled WGS sequence"/>
</dbReference>
<comment type="caution">
    <text evidence="3">The sequence shown here is derived from an EMBL/GenBank/DDBJ whole genome shotgun (WGS) entry which is preliminary data.</text>
</comment>
<dbReference type="OrthoDB" id="5593012at2759"/>
<dbReference type="InterPro" id="IPR026983">
    <property type="entry name" value="DHC"/>
</dbReference>
<proteinExistence type="predicted"/>
<dbReference type="InterPro" id="IPR013602">
    <property type="entry name" value="Dynein_heavy_linker"/>
</dbReference>
<dbReference type="Gene3D" id="1.20.140.100">
    <property type="entry name" value="Dynein heavy chain, N-terminal domain 2"/>
    <property type="match status" value="1"/>
</dbReference>
<sequence>MLGSRYVIGIREEIEVWDKKLTQLQDLLDEWVKCSRDASEQQEVQKRLEDYFETKRVKLPRFYFLSNDVVLQMLDQTAKARQFQPFMNKCFDSINALTFASEATITGEKNSDDEPINDPSPTLTPSGTNTYKVPLEKPDYVTTMISVENEYVQLTEPVYTHLPVETWLLKFESEMKNLVNFVIRQALDAFTHMKRTKRFFKCPALAILTVDQITWTLGCTNALDAKKTGVNQKDLEEFLDKNKKDLQETVILVNGQLASLERAAVNTLIIVGVHARDIVETLVKEKYSSSDAFELM</sequence>
<accession>A0A5J4TIV5</accession>
<evidence type="ECO:0000256" key="1">
    <source>
        <dbReference type="SAM" id="MobiDB-lite"/>
    </source>
</evidence>
<feature type="domain" description="Dynein heavy chain linker" evidence="2">
    <location>
        <begin position="42"/>
        <end position="186"/>
    </location>
</feature>
<dbReference type="GO" id="GO:0007018">
    <property type="term" value="P:microtubule-based movement"/>
    <property type="evidence" value="ECO:0007669"/>
    <property type="project" value="InterPro"/>
</dbReference>
<dbReference type="GO" id="GO:0045505">
    <property type="term" value="F:dynein intermediate chain binding"/>
    <property type="evidence" value="ECO:0007669"/>
    <property type="project" value="InterPro"/>
</dbReference>
<dbReference type="EMBL" id="SNRW01031018">
    <property type="protein sequence ID" value="KAA6357690.1"/>
    <property type="molecule type" value="Genomic_DNA"/>
</dbReference>
<gene>
    <name evidence="3" type="ORF">EZS28_046783</name>
</gene>
<protein>
    <submittedName>
        <fullName evidence="3">Putative dynein heavy chain</fullName>
    </submittedName>
</protein>
<dbReference type="AlphaFoldDB" id="A0A5J4TIV5"/>
<feature type="compositionally biased region" description="Polar residues" evidence="1">
    <location>
        <begin position="119"/>
        <end position="129"/>
    </location>
</feature>